<evidence type="ECO:0000313" key="2">
    <source>
        <dbReference type="Proteomes" id="UP001152747"/>
    </source>
</evidence>
<dbReference type="Proteomes" id="UP001152747">
    <property type="component" value="Unassembled WGS sequence"/>
</dbReference>
<name>A0A9P1MTP5_9PELO</name>
<reference evidence="1" key="1">
    <citation type="submission" date="2022-11" db="EMBL/GenBank/DDBJ databases">
        <authorList>
            <person name="Kikuchi T."/>
        </authorList>
    </citation>
    <scope>NUCLEOTIDE SEQUENCE</scope>
    <source>
        <strain evidence="1">PS1010</strain>
    </source>
</reference>
<proteinExistence type="predicted"/>
<evidence type="ECO:0000313" key="1">
    <source>
        <dbReference type="EMBL" id="CAI5439672.1"/>
    </source>
</evidence>
<protein>
    <recommendedName>
        <fullName evidence="3">THAP-type domain-containing protein</fullName>
    </recommendedName>
</protein>
<dbReference type="EMBL" id="CANHGI010000001">
    <property type="protein sequence ID" value="CAI5439672.1"/>
    <property type="molecule type" value="Genomic_DNA"/>
</dbReference>
<sequence length="296" mass="35080">MLPSRKSDLRKCRYCSHSRPLNQMKRVTDEKVDLDEWIRILGKKFEENIKKTQTNFICRNHFDIIDCDGVAHGLPSRMKDEKQMQRRKRANEKSKCRYCDKSCPRKEMRRVTECQRDLAEWIRILGPKFAENIMKLRTNFICKNHFKRFDLEGRAIGMPFRTSDEKLEEVGKLGEDFEEEEEEEFEDDMYMSEGDSYLAQNLPTTSREAEKENENQNKNQFLGTSNLLPVKLKIVTIAQCRICSIRADQKVMREVPKKCAELFRWFEILGENFVENIVENSAPHFICSNHLRDFCI</sequence>
<comment type="caution">
    <text evidence="1">The sequence shown here is derived from an EMBL/GenBank/DDBJ whole genome shotgun (WGS) entry which is preliminary data.</text>
</comment>
<dbReference type="InterPro" id="IPR040129">
    <property type="entry name" value="Lin-15B-like"/>
</dbReference>
<keyword evidence="2" id="KW-1185">Reference proteome</keyword>
<organism evidence="1 2">
    <name type="scientific">Caenorhabditis angaria</name>
    <dbReference type="NCBI Taxonomy" id="860376"/>
    <lineage>
        <taxon>Eukaryota</taxon>
        <taxon>Metazoa</taxon>
        <taxon>Ecdysozoa</taxon>
        <taxon>Nematoda</taxon>
        <taxon>Chromadorea</taxon>
        <taxon>Rhabditida</taxon>
        <taxon>Rhabditina</taxon>
        <taxon>Rhabditomorpha</taxon>
        <taxon>Rhabditoidea</taxon>
        <taxon>Rhabditidae</taxon>
        <taxon>Peloderinae</taxon>
        <taxon>Caenorhabditis</taxon>
    </lineage>
</organism>
<gene>
    <name evidence="1" type="ORF">CAMP_LOCUS2309</name>
</gene>
<dbReference type="AlphaFoldDB" id="A0A9P1MTP5"/>
<dbReference type="PANTHER" id="PTHR22716">
    <property type="entry name" value="ETS CLASS TRANSCRIPTION FACTOR-RELATED-RELATED"/>
    <property type="match status" value="1"/>
</dbReference>
<accession>A0A9P1MTP5</accession>
<evidence type="ECO:0008006" key="3">
    <source>
        <dbReference type="Google" id="ProtNLM"/>
    </source>
</evidence>
<dbReference type="GO" id="GO:0040027">
    <property type="term" value="P:negative regulation of vulval development"/>
    <property type="evidence" value="ECO:0007669"/>
    <property type="project" value="InterPro"/>
</dbReference>